<comment type="caution">
    <text evidence="2">The sequence shown here is derived from an EMBL/GenBank/DDBJ whole genome shotgun (WGS) entry which is preliminary data.</text>
</comment>
<dbReference type="AlphaFoldDB" id="S7VIA1"/>
<name>S7VIA1_9BACT</name>
<protein>
    <submittedName>
        <fullName evidence="2">Uncharacterized protein</fullName>
    </submittedName>
</protein>
<evidence type="ECO:0000313" key="3">
    <source>
        <dbReference type="Proteomes" id="UP000014974"/>
    </source>
</evidence>
<dbReference type="STRING" id="641524.ADICYQ_1732"/>
<reference evidence="2 3" key="1">
    <citation type="journal article" date="2013" name="Genome Announc.">
        <title>Draft Genome Sequence of Cyclobacterium qasimii Strain M12-11BT, Isolated from Arctic Marine Sediment.</title>
        <authorList>
            <person name="Shivaji S."/>
            <person name="Ara S."/>
            <person name="Singh A."/>
            <person name="Kumar Pinnaka A."/>
        </authorList>
    </citation>
    <scope>NUCLEOTIDE SEQUENCE [LARGE SCALE GENOMIC DNA]</scope>
    <source>
        <strain evidence="2 3">M12-11B</strain>
    </source>
</reference>
<evidence type="ECO:0000313" key="2">
    <source>
        <dbReference type="EMBL" id="EPR69232.1"/>
    </source>
</evidence>
<accession>S7VIA1</accession>
<dbReference type="EMBL" id="ATNM01000071">
    <property type="protein sequence ID" value="EPR69232.1"/>
    <property type="molecule type" value="Genomic_DNA"/>
</dbReference>
<keyword evidence="1" id="KW-1133">Transmembrane helix</keyword>
<organism evidence="2 3">
    <name type="scientific">Cyclobacterium qasimii M12-11B</name>
    <dbReference type="NCBI Taxonomy" id="641524"/>
    <lineage>
        <taxon>Bacteria</taxon>
        <taxon>Pseudomonadati</taxon>
        <taxon>Bacteroidota</taxon>
        <taxon>Cytophagia</taxon>
        <taxon>Cytophagales</taxon>
        <taxon>Cyclobacteriaceae</taxon>
        <taxon>Cyclobacterium</taxon>
    </lineage>
</organism>
<feature type="transmembrane region" description="Helical" evidence="1">
    <location>
        <begin position="6"/>
        <end position="24"/>
    </location>
</feature>
<dbReference type="Proteomes" id="UP000014974">
    <property type="component" value="Unassembled WGS sequence"/>
</dbReference>
<evidence type="ECO:0000256" key="1">
    <source>
        <dbReference type="SAM" id="Phobius"/>
    </source>
</evidence>
<keyword evidence="1" id="KW-0472">Membrane</keyword>
<proteinExistence type="predicted"/>
<keyword evidence="1" id="KW-0812">Transmembrane</keyword>
<gene>
    <name evidence="2" type="ORF">ADICYQ_1732</name>
</gene>
<sequence>MIINIGMMGFVILMLLKIIFKYILNYLEVVKIYFSFSGSR</sequence>